<evidence type="ECO:0000313" key="2">
    <source>
        <dbReference type="Proteomes" id="UP000247978"/>
    </source>
</evidence>
<dbReference type="InterPro" id="IPR023164">
    <property type="entry name" value="YqgQ-like_sf"/>
</dbReference>
<protein>
    <submittedName>
        <fullName evidence="1">Uncharacterized protein DUF910</fullName>
    </submittedName>
</protein>
<gene>
    <name evidence="1" type="ORF">DFR56_1075</name>
</gene>
<dbReference type="AlphaFoldDB" id="A0A2V3VX30"/>
<accession>A0A2V3VX30</accession>
<dbReference type="Proteomes" id="UP000247978">
    <property type="component" value="Unassembled WGS sequence"/>
</dbReference>
<sequence>MEYEIRDLYNAKMIPLVEFQQAILIIKREASLLHKM</sequence>
<dbReference type="Pfam" id="PF06014">
    <property type="entry name" value="YqgQ-like"/>
    <property type="match status" value="1"/>
</dbReference>
<comment type="caution">
    <text evidence="1">The sequence shown here is derived from an EMBL/GenBank/DDBJ whole genome shotgun (WGS) entry which is preliminary data.</text>
</comment>
<organism evidence="1 2">
    <name type="scientific">Pseudogracilibacillus auburnensis</name>
    <dbReference type="NCBI Taxonomy" id="1494959"/>
    <lineage>
        <taxon>Bacteria</taxon>
        <taxon>Bacillati</taxon>
        <taxon>Bacillota</taxon>
        <taxon>Bacilli</taxon>
        <taxon>Bacillales</taxon>
        <taxon>Bacillaceae</taxon>
        <taxon>Pseudogracilibacillus</taxon>
    </lineage>
</organism>
<dbReference type="InterPro" id="IPR009256">
    <property type="entry name" value="YqgQ-like"/>
</dbReference>
<proteinExistence type="predicted"/>
<evidence type="ECO:0000313" key="1">
    <source>
        <dbReference type="EMBL" id="PXW86492.1"/>
    </source>
</evidence>
<reference evidence="1 2" key="1">
    <citation type="submission" date="2018-05" db="EMBL/GenBank/DDBJ databases">
        <title>Genomic Encyclopedia of Type Strains, Phase IV (KMG-IV): sequencing the most valuable type-strain genomes for metagenomic binning, comparative biology and taxonomic classification.</title>
        <authorList>
            <person name="Goeker M."/>
        </authorList>
    </citation>
    <scope>NUCLEOTIDE SEQUENCE [LARGE SCALE GENOMIC DNA]</scope>
    <source>
        <strain evidence="1 2">DSM 28556</strain>
    </source>
</reference>
<dbReference type="Gene3D" id="1.10.287.760">
    <property type="entry name" value="YqgQ-like"/>
    <property type="match status" value="1"/>
</dbReference>
<keyword evidence="2" id="KW-1185">Reference proteome</keyword>
<dbReference type="EMBL" id="QJJQ01000007">
    <property type="protein sequence ID" value="PXW86492.1"/>
    <property type="molecule type" value="Genomic_DNA"/>
</dbReference>
<name>A0A2V3VX30_9BACI</name>
<dbReference type="SUPFAM" id="SSF158379">
    <property type="entry name" value="YqgQ-like"/>
    <property type="match status" value="1"/>
</dbReference>